<name>K1JPN9_9BURK</name>
<gene>
    <name evidence="1" type="ORF">HMPREF9465_00196</name>
</gene>
<dbReference type="RefSeq" id="WP_005433258.1">
    <property type="nucleotide sequence ID" value="NZ_JH815513.1"/>
</dbReference>
<reference evidence="1 2" key="1">
    <citation type="submission" date="2012-05" db="EMBL/GenBank/DDBJ databases">
        <title>The Genome Sequence of Sutterella wadsworthensis 2_1_59BFAA.</title>
        <authorList>
            <consortium name="The Broad Institute Genome Sequencing Platform"/>
            <person name="Earl A."/>
            <person name="Ward D."/>
            <person name="Feldgarden M."/>
            <person name="Gevers D."/>
            <person name="Daigneault M."/>
            <person name="Strauss J."/>
            <person name="Allen-Vercoe E."/>
            <person name="Walker B."/>
            <person name="Young S.K."/>
            <person name="Zeng Q."/>
            <person name="Gargeya S."/>
            <person name="Fitzgerald M."/>
            <person name="Haas B."/>
            <person name="Abouelleil A."/>
            <person name="Alvarado L."/>
            <person name="Arachchi H.M."/>
            <person name="Berlin A.M."/>
            <person name="Chapman S.B."/>
            <person name="Goldberg J."/>
            <person name="Griggs A."/>
            <person name="Gujja S."/>
            <person name="Hansen M."/>
            <person name="Howarth C."/>
            <person name="Imamovic A."/>
            <person name="Larimer J."/>
            <person name="McCowen C."/>
            <person name="Montmayeur A."/>
            <person name="Murphy C."/>
            <person name="Neiman D."/>
            <person name="Pearson M."/>
            <person name="Priest M."/>
            <person name="Roberts A."/>
            <person name="Saif S."/>
            <person name="Shea T."/>
            <person name="Sisk P."/>
            <person name="Sykes S."/>
            <person name="Wortman J."/>
            <person name="Nusbaum C."/>
            <person name="Birren B."/>
        </authorList>
    </citation>
    <scope>NUCLEOTIDE SEQUENCE [LARGE SCALE GENOMIC DNA]</scope>
    <source>
        <strain evidence="1 2">2_1_59BFAA</strain>
    </source>
</reference>
<organism evidence="1 2">
    <name type="scientific">Sutterella wadsworthensis 2_1_59BFAA</name>
    <dbReference type="NCBI Taxonomy" id="742823"/>
    <lineage>
        <taxon>Bacteria</taxon>
        <taxon>Pseudomonadati</taxon>
        <taxon>Pseudomonadota</taxon>
        <taxon>Betaproteobacteria</taxon>
        <taxon>Burkholderiales</taxon>
        <taxon>Sutterellaceae</taxon>
        <taxon>Sutterella</taxon>
    </lineage>
</organism>
<evidence type="ECO:0000313" key="1">
    <source>
        <dbReference type="EMBL" id="EKB32181.1"/>
    </source>
</evidence>
<dbReference type="STRING" id="742823.HMPREF9465_00196"/>
<sequence length="319" mass="34525">MALKEQDIVFTTTDEAGNTVIQMPITRVENVEDAVRTVNSIKPDSNGDIHIDVDMSHLATKDELTKGLANKRDHTIQIANADLNTLLEDKTWACSGTLKNTPIPCTFCIVQAYDTGAPVSGNIVQVCYIPNQTNNTVRAFWRNCLNGAAFGAWSESGAVKTVNSIAPDDAGNVNVPNATTSKFGLVRLAAEEDVLNEAPQTAVCTQLIYEINEFRRKSTAYQVGDKVDCAFQYERFLECTKAGKTSAELLDTRNVTHGHVIADGMVEWTVRTHVRSVNGNVAGADGNVLVDVGVKTVNGNRPDGSGNVSIQAGIELVRW</sequence>
<dbReference type="EMBL" id="ADMG01000007">
    <property type="protein sequence ID" value="EKB32181.1"/>
    <property type="molecule type" value="Genomic_DNA"/>
</dbReference>
<dbReference type="Proteomes" id="UP000005835">
    <property type="component" value="Unassembled WGS sequence"/>
</dbReference>
<dbReference type="PATRIC" id="fig|742823.3.peg.191"/>
<dbReference type="HOGENOM" id="CLU_871326_0_0_4"/>
<proteinExistence type="predicted"/>
<dbReference type="CDD" id="cd19958">
    <property type="entry name" value="pyocin_knob"/>
    <property type="match status" value="1"/>
</dbReference>
<dbReference type="AlphaFoldDB" id="K1JPN9"/>
<protein>
    <submittedName>
        <fullName evidence="1">Uncharacterized protein</fullName>
    </submittedName>
</protein>
<accession>K1JPN9</accession>
<evidence type="ECO:0000313" key="2">
    <source>
        <dbReference type="Proteomes" id="UP000005835"/>
    </source>
</evidence>
<keyword evidence="2" id="KW-1185">Reference proteome</keyword>
<comment type="caution">
    <text evidence="1">The sequence shown here is derived from an EMBL/GenBank/DDBJ whole genome shotgun (WGS) entry which is preliminary data.</text>
</comment>